<evidence type="ECO:0000259" key="3">
    <source>
        <dbReference type="Pfam" id="PF01370"/>
    </source>
</evidence>
<protein>
    <submittedName>
        <fullName evidence="4">NAD-dependent epimerase/dehydratase family protein</fullName>
    </submittedName>
</protein>
<dbReference type="InterPro" id="IPR036291">
    <property type="entry name" value="NAD(P)-bd_dom_sf"/>
</dbReference>
<evidence type="ECO:0000256" key="2">
    <source>
        <dbReference type="ARBA" id="ARBA00023277"/>
    </source>
</evidence>
<reference evidence="4 5" key="1">
    <citation type="submission" date="2020-04" db="EMBL/GenBank/DDBJ databases">
        <title>CFH 90308 Microbacterium sp.</title>
        <authorList>
            <person name="Nie G."/>
            <person name="Ming H."/>
            <person name="Xia T."/>
        </authorList>
    </citation>
    <scope>NUCLEOTIDE SEQUENCE [LARGE SCALE GENOMIC DNA]</scope>
    <source>
        <strain evidence="4 5">CFH 90308</strain>
    </source>
</reference>
<dbReference type="EMBL" id="JABACI010000002">
    <property type="protein sequence ID" value="NLP83919.1"/>
    <property type="molecule type" value="Genomic_DNA"/>
</dbReference>
<evidence type="ECO:0000313" key="5">
    <source>
        <dbReference type="Proteomes" id="UP001429745"/>
    </source>
</evidence>
<dbReference type="InterPro" id="IPR001509">
    <property type="entry name" value="Epimerase_deHydtase"/>
</dbReference>
<comment type="caution">
    <text evidence="4">The sequence shown here is derived from an EMBL/GenBank/DDBJ whole genome shotgun (WGS) entry which is preliminary data.</text>
</comment>
<dbReference type="Proteomes" id="UP001429745">
    <property type="component" value="Unassembled WGS sequence"/>
</dbReference>
<organism evidence="4 5">
    <name type="scientific">Microbacterium salsuginis</name>
    <dbReference type="NCBI Taxonomy" id="2722803"/>
    <lineage>
        <taxon>Bacteria</taxon>
        <taxon>Bacillati</taxon>
        <taxon>Actinomycetota</taxon>
        <taxon>Actinomycetes</taxon>
        <taxon>Micrococcales</taxon>
        <taxon>Microbacteriaceae</taxon>
        <taxon>Microbacterium</taxon>
    </lineage>
</organism>
<dbReference type="SUPFAM" id="SSF51735">
    <property type="entry name" value="NAD(P)-binding Rossmann-fold domains"/>
    <property type="match status" value="1"/>
</dbReference>
<keyword evidence="1" id="KW-0521">NADP</keyword>
<evidence type="ECO:0000313" key="4">
    <source>
        <dbReference type="EMBL" id="NLP83919.1"/>
    </source>
</evidence>
<keyword evidence="5" id="KW-1185">Reference proteome</keyword>
<dbReference type="Gene3D" id="3.90.25.10">
    <property type="entry name" value="UDP-galactose 4-epimerase, domain 1"/>
    <property type="match status" value="1"/>
</dbReference>
<dbReference type="RefSeq" id="WP_168912401.1">
    <property type="nucleotide sequence ID" value="NZ_JABACI010000002.1"/>
</dbReference>
<dbReference type="Gene3D" id="3.40.50.720">
    <property type="entry name" value="NAD(P)-binding Rossmann-like Domain"/>
    <property type="match status" value="1"/>
</dbReference>
<keyword evidence="2" id="KW-0119">Carbohydrate metabolism</keyword>
<dbReference type="PANTHER" id="PTHR43103">
    <property type="entry name" value="NUCLEOSIDE-DIPHOSPHATE-SUGAR EPIMERASE"/>
    <property type="match status" value="1"/>
</dbReference>
<gene>
    <name evidence="4" type="ORF">HF576_08670</name>
</gene>
<accession>A0ABX1KCY7</accession>
<dbReference type="Pfam" id="PF01370">
    <property type="entry name" value="Epimerase"/>
    <property type="match status" value="1"/>
</dbReference>
<proteinExistence type="predicted"/>
<sequence length="308" mass="32727">MPPIDWVVGRGLLGNAVARTLDREPMSWAVDWSQGAASRHDLHTGLSRLYATQADSYRIFWCAGSGVTSTGADVLQREAAVFAGFLEDFAGIPADLRARTTLFLASSVGGAYAGNPDPPFTETSPAVAASAYGETKLAMESALREAVATYGMRGFIGRITNLYGPGQRMGKRQGLISVVCETYLTRQPATVYVSLDTLRDYIYEDDCAAIVVAGTARAESLALGDCALKIIGAGTAVSIGELLGTISRVRRRRPLVAFGGGNALGQAPDLRVRSEIWPDLQQYVSTSLPAGIDAVFRAMTTSVAHPSM</sequence>
<feature type="domain" description="NAD-dependent epimerase/dehydratase" evidence="3">
    <location>
        <begin position="102"/>
        <end position="213"/>
    </location>
</feature>
<name>A0ABX1KCY7_9MICO</name>
<dbReference type="PANTHER" id="PTHR43103:SF3">
    <property type="entry name" value="ADP-L-GLYCERO-D-MANNO-HEPTOSE-6-EPIMERASE"/>
    <property type="match status" value="1"/>
</dbReference>
<evidence type="ECO:0000256" key="1">
    <source>
        <dbReference type="ARBA" id="ARBA00022857"/>
    </source>
</evidence>